<evidence type="ECO:0000256" key="4">
    <source>
        <dbReference type="ARBA" id="ARBA00022801"/>
    </source>
</evidence>
<dbReference type="PROSITE" id="PS00135">
    <property type="entry name" value="TRYPSIN_SER"/>
    <property type="match status" value="1"/>
</dbReference>
<evidence type="ECO:0000256" key="3">
    <source>
        <dbReference type="ARBA" id="ARBA00022757"/>
    </source>
</evidence>
<comment type="similarity">
    <text evidence="1">Belongs to the peptidase S1 family.</text>
</comment>
<dbReference type="InterPro" id="IPR050430">
    <property type="entry name" value="Peptidase_S1"/>
</dbReference>
<name>A0A6I9VW82_9HYME</name>
<keyword evidence="5" id="KW-0720">Serine protease</keyword>
<dbReference type="Pfam" id="PF00089">
    <property type="entry name" value="Trypsin"/>
    <property type="match status" value="1"/>
</dbReference>
<gene>
    <name evidence="12" type="primary">LOC105424736</name>
</gene>
<dbReference type="EC" id="3.4.21.4" evidence="9"/>
<evidence type="ECO:0000313" key="12">
    <source>
        <dbReference type="RefSeq" id="XP_011633429.1"/>
    </source>
</evidence>
<protein>
    <recommendedName>
        <fullName evidence="9">trypsin</fullName>
        <ecNumber evidence="9">3.4.21.4</ecNumber>
    </recommendedName>
</protein>
<dbReference type="AlphaFoldDB" id="A0A6I9VW82"/>
<dbReference type="Proteomes" id="UP000504615">
    <property type="component" value="Unplaced"/>
</dbReference>
<dbReference type="InterPro" id="IPR009003">
    <property type="entry name" value="Peptidase_S1_PA"/>
</dbReference>
<keyword evidence="3" id="KW-0222">Digestion</keyword>
<evidence type="ECO:0000313" key="11">
    <source>
        <dbReference type="Proteomes" id="UP000504615"/>
    </source>
</evidence>
<evidence type="ECO:0000256" key="5">
    <source>
        <dbReference type="ARBA" id="ARBA00022825"/>
    </source>
</evidence>
<dbReference type="GO" id="GO:0006508">
    <property type="term" value="P:proteolysis"/>
    <property type="evidence" value="ECO:0007669"/>
    <property type="project" value="UniProtKB-KW"/>
</dbReference>
<feature type="domain" description="Peptidase S1" evidence="10">
    <location>
        <begin position="36"/>
        <end position="262"/>
    </location>
</feature>
<accession>A0A6I9VW82</accession>
<dbReference type="GO" id="GO:0007586">
    <property type="term" value="P:digestion"/>
    <property type="evidence" value="ECO:0007669"/>
    <property type="project" value="UniProtKB-KW"/>
</dbReference>
<dbReference type="GeneID" id="105424736"/>
<dbReference type="InterPro" id="IPR001314">
    <property type="entry name" value="Peptidase_S1A"/>
</dbReference>
<comment type="catalytic activity">
    <reaction evidence="8">
        <text>Preferential cleavage: Arg-|-Xaa, Lys-|-Xaa.</text>
        <dbReference type="EC" id="3.4.21.4"/>
    </reaction>
</comment>
<sequence length="263" mass="29499">MTQSVKMRGAIIILYFIGILFKEINGNATHKAQSKIIGGQSIDIKYRPFMLSLHNSRGFLCGASILSKTWAITALHCLVSVSSTQYYVRAGSNKMDRGGSVHRVTNIHVYNNTYRSWFSKLLDHDIALVEVKPPFRFSRTVRPIHLPRSTYEIPRELLVCGWGDIDDKRKTKPETLMGVYVQHIPFETCINATSSYAILVKDDYHLCYGTQGKDACFGDSGGALASRRTIYGIVSFGHGCAKVAGVYVKVSYYRDWIKAVTNL</sequence>
<keyword evidence="7" id="KW-1015">Disulfide bond</keyword>
<evidence type="ECO:0000256" key="1">
    <source>
        <dbReference type="ARBA" id="ARBA00007664"/>
    </source>
</evidence>
<dbReference type="InterPro" id="IPR001254">
    <property type="entry name" value="Trypsin_dom"/>
</dbReference>
<reference evidence="12" key="1">
    <citation type="submission" date="2025-08" db="UniProtKB">
        <authorList>
            <consortium name="RefSeq"/>
        </authorList>
    </citation>
    <scope>IDENTIFICATION</scope>
</reference>
<dbReference type="OrthoDB" id="10051896at2759"/>
<evidence type="ECO:0000256" key="7">
    <source>
        <dbReference type="ARBA" id="ARBA00023157"/>
    </source>
</evidence>
<dbReference type="InterPro" id="IPR033116">
    <property type="entry name" value="TRYPSIN_SER"/>
</dbReference>
<dbReference type="KEGG" id="pbar:105424736"/>
<keyword evidence="6" id="KW-0865">Zymogen</keyword>
<dbReference type="RefSeq" id="XP_011633429.1">
    <property type="nucleotide sequence ID" value="XM_011635127.2"/>
</dbReference>
<keyword evidence="4" id="KW-0378">Hydrolase</keyword>
<evidence type="ECO:0000259" key="10">
    <source>
        <dbReference type="PROSITE" id="PS50240"/>
    </source>
</evidence>
<dbReference type="SUPFAM" id="SSF50494">
    <property type="entry name" value="Trypsin-like serine proteases"/>
    <property type="match status" value="1"/>
</dbReference>
<dbReference type="FunFam" id="2.40.10.10:FF:000068">
    <property type="entry name" value="transmembrane protease serine 2"/>
    <property type="match status" value="1"/>
</dbReference>
<proteinExistence type="inferred from homology"/>
<organism evidence="11 12">
    <name type="scientific">Pogonomyrmex barbatus</name>
    <name type="common">red harvester ant</name>
    <dbReference type="NCBI Taxonomy" id="144034"/>
    <lineage>
        <taxon>Eukaryota</taxon>
        <taxon>Metazoa</taxon>
        <taxon>Ecdysozoa</taxon>
        <taxon>Arthropoda</taxon>
        <taxon>Hexapoda</taxon>
        <taxon>Insecta</taxon>
        <taxon>Pterygota</taxon>
        <taxon>Neoptera</taxon>
        <taxon>Endopterygota</taxon>
        <taxon>Hymenoptera</taxon>
        <taxon>Apocrita</taxon>
        <taxon>Aculeata</taxon>
        <taxon>Formicoidea</taxon>
        <taxon>Formicidae</taxon>
        <taxon>Myrmicinae</taxon>
        <taxon>Pogonomyrmex</taxon>
    </lineage>
</organism>
<keyword evidence="11" id="KW-1185">Reference proteome</keyword>
<evidence type="ECO:0000256" key="8">
    <source>
        <dbReference type="ARBA" id="ARBA00036320"/>
    </source>
</evidence>
<dbReference type="PANTHER" id="PTHR24276:SF97">
    <property type="entry name" value="GH13245P2-RELATED"/>
    <property type="match status" value="1"/>
</dbReference>
<evidence type="ECO:0000256" key="6">
    <source>
        <dbReference type="ARBA" id="ARBA00023145"/>
    </source>
</evidence>
<dbReference type="Gene3D" id="2.40.10.10">
    <property type="entry name" value="Trypsin-like serine proteases"/>
    <property type="match status" value="1"/>
</dbReference>
<evidence type="ECO:0000256" key="2">
    <source>
        <dbReference type="ARBA" id="ARBA00022670"/>
    </source>
</evidence>
<dbReference type="PROSITE" id="PS50240">
    <property type="entry name" value="TRYPSIN_DOM"/>
    <property type="match status" value="1"/>
</dbReference>
<dbReference type="InterPro" id="IPR043504">
    <property type="entry name" value="Peptidase_S1_PA_chymotrypsin"/>
</dbReference>
<evidence type="ECO:0000256" key="9">
    <source>
        <dbReference type="ARBA" id="ARBA00038868"/>
    </source>
</evidence>
<dbReference type="CDD" id="cd00190">
    <property type="entry name" value="Tryp_SPc"/>
    <property type="match status" value="1"/>
</dbReference>
<dbReference type="PRINTS" id="PR00722">
    <property type="entry name" value="CHYMOTRYPSIN"/>
</dbReference>
<dbReference type="GO" id="GO:0004252">
    <property type="term" value="F:serine-type endopeptidase activity"/>
    <property type="evidence" value="ECO:0007669"/>
    <property type="project" value="UniProtKB-EC"/>
</dbReference>
<dbReference type="PANTHER" id="PTHR24276">
    <property type="entry name" value="POLYSERASE-RELATED"/>
    <property type="match status" value="1"/>
</dbReference>
<keyword evidence="2" id="KW-0645">Protease</keyword>
<dbReference type="SMART" id="SM00020">
    <property type="entry name" value="Tryp_SPc"/>
    <property type="match status" value="1"/>
</dbReference>